<feature type="binding site" evidence="1">
    <location>
        <position position="132"/>
    </location>
    <ligand>
        <name>K(+)</name>
        <dbReference type="ChEBI" id="CHEBI:29103"/>
    </ligand>
</feature>
<feature type="binding site" evidence="1">
    <location>
        <position position="167"/>
    </location>
    <ligand>
        <name>(6S)-NADPHX</name>
        <dbReference type="ChEBI" id="CHEBI:64076"/>
    </ligand>
</feature>
<name>A0A285SJ44_9RHOB</name>
<comment type="catalytic activity">
    <reaction evidence="1">
        <text>(6R)-NADPHX = (6S)-NADPHX</text>
        <dbReference type="Rhea" id="RHEA:32227"/>
        <dbReference type="ChEBI" id="CHEBI:64076"/>
        <dbReference type="ChEBI" id="CHEBI:64077"/>
        <dbReference type="EC" id="5.1.99.6"/>
    </reaction>
</comment>
<sequence length="232" mass="24176">MPQIVTTAQMRAIEQTAIASGRVSGPALMERAGAGAVEALFETWPDLAAAPGRAAVLCGPGNNGGDGYVIARLLRARGWYLDIFHIGDVRRLPPDAAQAYGLWRACGKVHSLHTLTRIIRKAAPPRYALLIDAGFGIGLSRPLPEPLRAIFAAQSRRALARRVVAIDIPSGLDADTGAVLQPVDAPMDEAPACAGLACTADLTVTFHAAKPGHLRGAGPGLCGKLVVKSIGL</sequence>
<evidence type="ECO:0000259" key="2">
    <source>
        <dbReference type="PROSITE" id="PS51385"/>
    </source>
</evidence>
<dbReference type="RefSeq" id="WP_342745173.1">
    <property type="nucleotide sequence ID" value="NZ_OBMT01000006.1"/>
</dbReference>
<keyword evidence="1" id="KW-0547">Nucleotide-binding</keyword>
<feature type="domain" description="YjeF N-terminal" evidence="2">
    <location>
        <begin position="10"/>
        <end position="232"/>
    </location>
</feature>
<dbReference type="GO" id="GO:0000166">
    <property type="term" value="F:nucleotide binding"/>
    <property type="evidence" value="ECO:0007669"/>
    <property type="project" value="UniProtKB-KW"/>
</dbReference>
<evidence type="ECO:0000313" key="3">
    <source>
        <dbReference type="EMBL" id="SOC07599.1"/>
    </source>
</evidence>
<feature type="binding site" evidence="1">
    <location>
        <position position="170"/>
    </location>
    <ligand>
        <name>K(+)</name>
        <dbReference type="ChEBI" id="CHEBI:29103"/>
    </ligand>
</feature>
<evidence type="ECO:0000256" key="1">
    <source>
        <dbReference type="HAMAP-Rule" id="MF_01966"/>
    </source>
</evidence>
<dbReference type="Gene3D" id="3.40.50.10260">
    <property type="entry name" value="YjeF N-terminal domain"/>
    <property type="match status" value="1"/>
</dbReference>
<dbReference type="Proteomes" id="UP000219111">
    <property type="component" value="Unassembled WGS sequence"/>
</dbReference>
<protein>
    <recommendedName>
        <fullName evidence="1">NAD(P)H-hydrate epimerase</fullName>
        <ecNumber evidence="1">5.1.99.6</ecNumber>
    </recommendedName>
    <alternativeName>
        <fullName evidence="1">NAD(P)HX epimerase</fullName>
    </alternativeName>
</protein>
<keyword evidence="1" id="KW-0413">Isomerase</keyword>
<dbReference type="EC" id="5.1.99.6" evidence="1"/>
<dbReference type="SUPFAM" id="SSF64153">
    <property type="entry name" value="YjeF N-terminal domain-like"/>
    <property type="match status" value="1"/>
</dbReference>
<dbReference type="InterPro" id="IPR004443">
    <property type="entry name" value="YjeF_N_dom"/>
</dbReference>
<organism evidence="3 4">
    <name type="scientific">Rhodobacter maris</name>
    <dbReference type="NCBI Taxonomy" id="446682"/>
    <lineage>
        <taxon>Bacteria</taxon>
        <taxon>Pseudomonadati</taxon>
        <taxon>Pseudomonadota</taxon>
        <taxon>Alphaproteobacteria</taxon>
        <taxon>Rhodobacterales</taxon>
        <taxon>Rhodobacter group</taxon>
        <taxon>Rhodobacter</taxon>
    </lineage>
</organism>
<dbReference type="GO" id="GO:0046872">
    <property type="term" value="F:metal ion binding"/>
    <property type="evidence" value="ECO:0007669"/>
    <property type="project" value="UniProtKB-KW"/>
</dbReference>
<gene>
    <name evidence="1" type="primary">nnrE</name>
    <name evidence="3" type="ORF">SAMN05877831_10617</name>
</gene>
<keyword evidence="3" id="KW-0418">Kinase</keyword>
<dbReference type="GO" id="GO:0052856">
    <property type="term" value="F:NAD(P)HX epimerase activity"/>
    <property type="evidence" value="ECO:0007669"/>
    <property type="project" value="UniProtKB-UniRule"/>
</dbReference>
<comment type="function">
    <text evidence="1">Catalyzes the epimerization of the S- and R-forms of NAD(P)HX, a damaged form of NAD(P)H that is a result of enzymatic or heat-dependent hydration. This is a prerequisite for the S-specific NAD(P)H-hydrate dehydratase to allow the repair of both epimers of NAD(P)HX.</text>
</comment>
<keyword evidence="4" id="KW-1185">Reference proteome</keyword>
<dbReference type="NCBIfam" id="TIGR00197">
    <property type="entry name" value="yjeF_nterm"/>
    <property type="match status" value="1"/>
</dbReference>
<dbReference type="PROSITE" id="PS51385">
    <property type="entry name" value="YJEF_N"/>
    <property type="match status" value="1"/>
</dbReference>
<feature type="binding site" evidence="1">
    <location>
        <begin position="136"/>
        <end position="142"/>
    </location>
    <ligand>
        <name>(6S)-NADPHX</name>
        <dbReference type="ChEBI" id="CHEBI:64076"/>
    </ligand>
</feature>
<comment type="catalytic activity">
    <reaction evidence="1">
        <text>(6R)-NADHX = (6S)-NADHX</text>
        <dbReference type="Rhea" id="RHEA:32215"/>
        <dbReference type="ChEBI" id="CHEBI:64074"/>
        <dbReference type="ChEBI" id="CHEBI:64075"/>
        <dbReference type="EC" id="5.1.99.6"/>
    </reaction>
</comment>
<accession>A0A285SJ44</accession>
<keyword evidence="3" id="KW-0808">Transferase</keyword>
<dbReference type="InterPro" id="IPR036652">
    <property type="entry name" value="YjeF_N_dom_sf"/>
</dbReference>
<keyword evidence="1" id="KW-0630">Potassium</keyword>
<comment type="similarity">
    <text evidence="1">Belongs to the NnrE/AIBP family.</text>
</comment>
<keyword evidence="1" id="KW-0521">NADP</keyword>
<keyword evidence="1" id="KW-0520">NAD</keyword>
<proteinExistence type="inferred from homology"/>
<evidence type="ECO:0000313" key="4">
    <source>
        <dbReference type="Proteomes" id="UP000219111"/>
    </source>
</evidence>
<keyword evidence="1" id="KW-0479">Metal-binding</keyword>
<dbReference type="HAMAP" id="MF_01966">
    <property type="entry name" value="NADHX_epimerase"/>
    <property type="match status" value="1"/>
</dbReference>
<dbReference type="Pfam" id="PF03853">
    <property type="entry name" value="YjeF_N"/>
    <property type="match status" value="1"/>
</dbReference>
<feature type="binding site" evidence="1">
    <location>
        <begin position="62"/>
        <end position="66"/>
    </location>
    <ligand>
        <name>(6S)-NADPHX</name>
        <dbReference type="ChEBI" id="CHEBI:64076"/>
    </ligand>
</feature>
<comment type="cofactor">
    <cofactor evidence="1">
        <name>K(+)</name>
        <dbReference type="ChEBI" id="CHEBI:29103"/>
    </cofactor>
    <text evidence="1">Binds 1 potassium ion per subunit.</text>
</comment>
<dbReference type="EMBL" id="OBMT01000006">
    <property type="protein sequence ID" value="SOC07599.1"/>
    <property type="molecule type" value="Genomic_DNA"/>
</dbReference>
<feature type="binding site" evidence="1">
    <location>
        <position position="63"/>
    </location>
    <ligand>
        <name>K(+)</name>
        <dbReference type="ChEBI" id="CHEBI:29103"/>
    </ligand>
</feature>
<reference evidence="4" key="1">
    <citation type="submission" date="2017-08" db="EMBL/GenBank/DDBJ databases">
        <authorList>
            <person name="Varghese N."/>
            <person name="Submissions S."/>
        </authorList>
    </citation>
    <scope>NUCLEOTIDE SEQUENCE [LARGE SCALE GENOMIC DNA]</scope>
    <source>
        <strain evidence="4">JA276</strain>
    </source>
</reference>
<dbReference type="GO" id="GO:0016301">
    <property type="term" value="F:kinase activity"/>
    <property type="evidence" value="ECO:0007669"/>
    <property type="project" value="UniProtKB-KW"/>
</dbReference>
<comment type="caution">
    <text evidence="1">Lacks conserved residue(s) required for the propagation of feature annotation.</text>
</comment>
<dbReference type="AlphaFoldDB" id="A0A285SJ44"/>